<keyword evidence="1" id="KW-1133">Transmembrane helix</keyword>
<organism evidence="2 3">
    <name type="scientific">Xylona heveae (strain CBS 132557 / TC161)</name>
    <dbReference type="NCBI Taxonomy" id="1328760"/>
    <lineage>
        <taxon>Eukaryota</taxon>
        <taxon>Fungi</taxon>
        <taxon>Dikarya</taxon>
        <taxon>Ascomycota</taxon>
        <taxon>Pezizomycotina</taxon>
        <taxon>Xylonomycetes</taxon>
        <taxon>Xylonales</taxon>
        <taxon>Xylonaceae</taxon>
        <taxon>Xylona</taxon>
    </lineage>
</organism>
<proteinExistence type="predicted"/>
<sequence length="60" mass="7048">MAIALLHFFFVSFFLSPFFVFFFPFSFLSFFHSVISSHLHYFIPLPLHISLGKDKTGMLE</sequence>
<dbReference type="RefSeq" id="XP_018191145.1">
    <property type="nucleotide sequence ID" value="XM_018336864.1"/>
</dbReference>
<protein>
    <submittedName>
        <fullName evidence="2">Uncharacterized protein</fullName>
    </submittedName>
</protein>
<dbReference type="GeneID" id="28902001"/>
<reference evidence="2 3" key="1">
    <citation type="journal article" date="2016" name="Fungal Biol.">
        <title>The genome of Xylona heveae provides a window into fungal endophytism.</title>
        <authorList>
            <person name="Gazis R."/>
            <person name="Kuo A."/>
            <person name="Riley R."/>
            <person name="LaButti K."/>
            <person name="Lipzen A."/>
            <person name="Lin J."/>
            <person name="Amirebrahimi M."/>
            <person name="Hesse C.N."/>
            <person name="Spatafora J.W."/>
            <person name="Henrissat B."/>
            <person name="Hainaut M."/>
            <person name="Grigoriev I.V."/>
            <person name="Hibbett D.S."/>
        </authorList>
    </citation>
    <scope>NUCLEOTIDE SEQUENCE [LARGE SCALE GENOMIC DNA]</scope>
    <source>
        <strain evidence="2 3">TC161</strain>
    </source>
</reference>
<keyword evidence="1" id="KW-0472">Membrane</keyword>
<keyword evidence="3" id="KW-1185">Reference proteome</keyword>
<gene>
    <name evidence="2" type="ORF">L228DRAFT_79414</name>
</gene>
<evidence type="ECO:0000256" key="1">
    <source>
        <dbReference type="SAM" id="Phobius"/>
    </source>
</evidence>
<evidence type="ECO:0000313" key="2">
    <source>
        <dbReference type="EMBL" id="KZF25590.1"/>
    </source>
</evidence>
<dbReference type="InParanoid" id="A0A165IZK1"/>
<dbReference type="Proteomes" id="UP000076632">
    <property type="component" value="Unassembled WGS sequence"/>
</dbReference>
<dbReference type="AlphaFoldDB" id="A0A165IZK1"/>
<keyword evidence="1" id="KW-0812">Transmembrane</keyword>
<evidence type="ECO:0000313" key="3">
    <source>
        <dbReference type="Proteomes" id="UP000076632"/>
    </source>
</evidence>
<feature type="transmembrane region" description="Helical" evidence="1">
    <location>
        <begin position="6"/>
        <end position="31"/>
    </location>
</feature>
<accession>A0A165IZK1</accession>
<name>A0A165IZK1_XYLHT</name>
<dbReference type="EMBL" id="KV407455">
    <property type="protein sequence ID" value="KZF25590.1"/>
    <property type="molecule type" value="Genomic_DNA"/>
</dbReference>